<evidence type="ECO:0000256" key="1">
    <source>
        <dbReference type="SAM" id="MobiDB-lite"/>
    </source>
</evidence>
<feature type="compositionally biased region" description="Basic and acidic residues" evidence="1">
    <location>
        <begin position="56"/>
        <end position="73"/>
    </location>
</feature>
<feature type="region of interest" description="Disordered" evidence="1">
    <location>
        <begin position="54"/>
        <end position="73"/>
    </location>
</feature>
<reference evidence="2 3" key="1">
    <citation type="submission" date="2016-11" db="EMBL/GenBank/DDBJ databases">
        <authorList>
            <person name="Jaros S."/>
            <person name="Januszkiewicz K."/>
            <person name="Wedrychowicz H."/>
        </authorList>
    </citation>
    <scope>NUCLEOTIDE SEQUENCE [LARGE SCALE GENOMIC DNA]</scope>
    <source>
        <strain evidence="2 3">GAS138</strain>
    </source>
</reference>
<proteinExistence type="predicted"/>
<sequence>MLSKEYLETARTILRAAQTMTDQRVASQLRALAEDYERRAEKAAHADAAKALARSAARESKRRVEEWDREMEV</sequence>
<protein>
    <submittedName>
        <fullName evidence="2">Uncharacterized protein</fullName>
    </submittedName>
</protein>
<dbReference type="AlphaFoldDB" id="A0A1M5HBE6"/>
<accession>A0A1M5HBE6</accession>
<dbReference type="Proteomes" id="UP000189796">
    <property type="component" value="Chromosome I"/>
</dbReference>
<evidence type="ECO:0000313" key="2">
    <source>
        <dbReference type="EMBL" id="SHG13122.1"/>
    </source>
</evidence>
<gene>
    <name evidence="2" type="ORF">SAMN05443248_0393</name>
</gene>
<dbReference type="EMBL" id="LT670817">
    <property type="protein sequence ID" value="SHG13122.1"/>
    <property type="molecule type" value="Genomic_DNA"/>
</dbReference>
<evidence type="ECO:0000313" key="3">
    <source>
        <dbReference type="Proteomes" id="UP000189796"/>
    </source>
</evidence>
<name>A0A1M5HBE6_9BRAD</name>
<organism evidence="2 3">
    <name type="scientific">Bradyrhizobium erythrophlei</name>
    <dbReference type="NCBI Taxonomy" id="1437360"/>
    <lineage>
        <taxon>Bacteria</taxon>
        <taxon>Pseudomonadati</taxon>
        <taxon>Pseudomonadota</taxon>
        <taxon>Alphaproteobacteria</taxon>
        <taxon>Hyphomicrobiales</taxon>
        <taxon>Nitrobacteraceae</taxon>
        <taxon>Bradyrhizobium</taxon>
    </lineage>
</organism>